<dbReference type="GO" id="GO:0010181">
    <property type="term" value="F:FMN binding"/>
    <property type="evidence" value="ECO:0007669"/>
    <property type="project" value="InterPro"/>
</dbReference>
<dbReference type="OrthoDB" id="9804454at2"/>
<name>A0A7X3MP73_9HYPH</name>
<dbReference type="InterPro" id="IPR036188">
    <property type="entry name" value="FAD/NAD-bd_sf"/>
</dbReference>
<accession>A0A7X3MP73</accession>
<keyword evidence="4" id="KW-1185">Reference proteome</keyword>
<evidence type="ECO:0000259" key="2">
    <source>
        <dbReference type="Pfam" id="PF01494"/>
    </source>
</evidence>
<dbReference type="Gene3D" id="3.50.50.60">
    <property type="entry name" value="FAD/NAD(P)-binding domain"/>
    <property type="match status" value="1"/>
</dbReference>
<dbReference type="Proteomes" id="UP000436483">
    <property type="component" value="Unassembled WGS sequence"/>
</dbReference>
<reference evidence="3 4" key="1">
    <citation type="submission" date="2019-12" db="EMBL/GenBank/DDBJ databases">
        <authorList>
            <person name="Yuan C.-G."/>
        </authorList>
    </citation>
    <scope>NUCLEOTIDE SEQUENCE [LARGE SCALE GENOMIC DNA]</scope>
    <source>
        <strain evidence="3 4">KCTC 23863</strain>
    </source>
</reference>
<dbReference type="PANTHER" id="PTHR43303">
    <property type="entry name" value="NADPH DEHYDROGENASE C23G7.10C-RELATED"/>
    <property type="match status" value="1"/>
</dbReference>
<dbReference type="Gene3D" id="3.30.9.20">
    <property type="match status" value="1"/>
</dbReference>
<dbReference type="EMBL" id="WURB01000002">
    <property type="protein sequence ID" value="MXQ10649.1"/>
    <property type="molecule type" value="Genomic_DNA"/>
</dbReference>
<organism evidence="3 4">
    <name type="scientific">Microvirga makkahensis</name>
    <dbReference type="NCBI Taxonomy" id="1128670"/>
    <lineage>
        <taxon>Bacteria</taxon>
        <taxon>Pseudomonadati</taxon>
        <taxon>Pseudomonadota</taxon>
        <taxon>Alphaproteobacteria</taxon>
        <taxon>Hyphomicrobiales</taxon>
        <taxon>Methylobacteriaceae</taxon>
        <taxon>Microvirga</taxon>
    </lineage>
</organism>
<gene>
    <name evidence="3" type="ORF">GR328_04145</name>
</gene>
<dbReference type="SUPFAM" id="SSF51905">
    <property type="entry name" value="FAD/NAD(P)-binding domain"/>
    <property type="match status" value="1"/>
</dbReference>
<dbReference type="RefSeq" id="WP_160883248.1">
    <property type="nucleotide sequence ID" value="NZ_WURB01000002.1"/>
</dbReference>
<evidence type="ECO:0000313" key="4">
    <source>
        <dbReference type="Proteomes" id="UP000436483"/>
    </source>
</evidence>
<dbReference type="InterPro" id="IPR002938">
    <property type="entry name" value="FAD-bd"/>
</dbReference>
<evidence type="ECO:0000313" key="3">
    <source>
        <dbReference type="EMBL" id="MXQ10649.1"/>
    </source>
</evidence>
<dbReference type="CDD" id="cd02932">
    <property type="entry name" value="OYE_YqiM_FMN"/>
    <property type="match status" value="1"/>
</dbReference>
<dbReference type="Pfam" id="PF01494">
    <property type="entry name" value="FAD_binding_3"/>
    <property type="match status" value="1"/>
</dbReference>
<dbReference type="InterPro" id="IPR001155">
    <property type="entry name" value="OxRdtase_FMN_N"/>
</dbReference>
<sequence>MKTAVIGGGPAGLYCAILMKKLQPGADITVYERNRADDTFGFGVVFSDATLDGFEKYDLPSYQRITREFAYWDDIAIHFKGTEHRIGGNGFCGCSRRTLLLILQDRANELGVRLLYQVDVDDESLFADADLVVVADGINSRFRDRYADHFQPEVDLRPNKFAWMGSTRPLDAFTFIFQETEWGPFIAHAYQYEANRSTWVFETDPETFDRAGLGRKTEEESAALMEQIFGWFLDGHKVLTNRSVWRNFPMIRNKRWVMGNKVLLGDAKGSAHFSIGSGTKLAMEDAIALFEAFRRAPDVEGALSLYETGRREEVEKTQHAADVSLVWFEHVARFWNFDPVQFAFGVMTRAKAITYDNLRLRAPDFVAAVDRTFAQQVRDKGFDVSVEDPGVPMFQPFRLRDMTLENRVVVSPMDMYSAEDGLPGDWHLVHYGSRSIGGAGLIFTEMTCVSPESRITLGCTGLWNDEQEAAWKRIVDFVHANSAAKFCLQLGHAGRKGATKLMWEGIDRPLEEGAWDICSASPIPYFPDSQVPREVSRAEMDAIKAQFVAAAERGDRAGFDMLELHCAHGYLLASFISPLTNRRTDEYGGSLENRLRYPLEVFDAMREAWPARKPMSVRISATDWAEGGITGEDAVEIARAFAEHGVDLVDVSAGQTVREARPIYGRMFQTPFSDQVRNEAQVATMCVGNITTADQVNTILAAGRADLVALARPHLVDPFFTMKAAAWYGEKDIFCPPQYFAGKDQIFRNSVRDRQDLEELKIKAKPKTRAELKMEAGGKPLAAE</sequence>
<dbReference type="GO" id="GO:0050661">
    <property type="term" value="F:NADP binding"/>
    <property type="evidence" value="ECO:0007669"/>
    <property type="project" value="InterPro"/>
</dbReference>
<dbReference type="SUPFAM" id="SSF51395">
    <property type="entry name" value="FMN-linked oxidoreductases"/>
    <property type="match status" value="1"/>
</dbReference>
<dbReference type="AlphaFoldDB" id="A0A7X3MP73"/>
<dbReference type="PRINTS" id="PR00420">
    <property type="entry name" value="RNGMNOXGNASE"/>
</dbReference>
<comment type="caution">
    <text evidence="3">The sequence shown here is derived from an EMBL/GenBank/DDBJ whole genome shotgun (WGS) entry which is preliminary data.</text>
</comment>
<dbReference type="InterPro" id="IPR044152">
    <property type="entry name" value="YqjM-like"/>
</dbReference>
<dbReference type="Gene3D" id="3.20.20.70">
    <property type="entry name" value="Aldolase class I"/>
    <property type="match status" value="1"/>
</dbReference>
<dbReference type="NCBIfam" id="NF006101">
    <property type="entry name" value="PRK08255.1"/>
    <property type="match status" value="1"/>
</dbReference>
<evidence type="ECO:0000259" key="1">
    <source>
        <dbReference type="Pfam" id="PF00724"/>
    </source>
</evidence>
<dbReference type="InterPro" id="IPR013785">
    <property type="entry name" value="Aldolase_TIM"/>
</dbReference>
<feature type="domain" description="NADH:flavin oxidoreductase/NADH oxidase N-terminal" evidence="1">
    <location>
        <begin position="393"/>
        <end position="725"/>
    </location>
</feature>
<dbReference type="Pfam" id="PF00724">
    <property type="entry name" value="Oxidored_FMN"/>
    <property type="match status" value="1"/>
</dbReference>
<feature type="domain" description="FAD-binding" evidence="2">
    <location>
        <begin position="2"/>
        <end position="298"/>
    </location>
</feature>
<reference evidence="3 4" key="2">
    <citation type="submission" date="2020-01" db="EMBL/GenBank/DDBJ databases">
        <title>Microvirga sp. nov., an arsenate reduction bacterium isolated from Tibet hotspring sediments.</title>
        <authorList>
            <person name="Xian W.-D."/>
            <person name="Li W.-J."/>
        </authorList>
    </citation>
    <scope>NUCLEOTIDE SEQUENCE [LARGE SCALE GENOMIC DNA]</scope>
    <source>
        <strain evidence="3 4">KCTC 23863</strain>
    </source>
</reference>
<dbReference type="GO" id="GO:0071949">
    <property type="term" value="F:FAD binding"/>
    <property type="evidence" value="ECO:0007669"/>
    <property type="project" value="InterPro"/>
</dbReference>
<proteinExistence type="predicted"/>
<dbReference type="GO" id="GO:0003959">
    <property type="term" value="F:NADPH dehydrogenase activity"/>
    <property type="evidence" value="ECO:0007669"/>
    <property type="project" value="InterPro"/>
</dbReference>
<protein>
    <submittedName>
        <fullName evidence="3">Bifunctional salicylyl-CoA 5-hydroxylase/oxidoreductase</fullName>
    </submittedName>
</protein>
<dbReference type="PANTHER" id="PTHR43303:SF3">
    <property type="entry name" value="BLR3436 PROTEIN"/>
    <property type="match status" value="1"/>
</dbReference>